<comment type="function">
    <text evidence="1">Subunit of the oligosaccharyl transferase (OST) complex that catalyzes the initial transfer of a defined glycan (Glc(3)Man(9)GlcNAc(2) in eukaryotes) from the lipid carrier dolichol-pyrophosphate to an asparagine residue within an Asn-X-Ser/Thr consensus motif in nascent polypeptide chains, the first step in protein N-glycosylation. N-glycosylation occurs cotranslationally and the complex associates with the Sec61 complex at the channel-forming translocon complex that mediates protein translocation across the endoplasmic reticulum (ER).</text>
</comment>
<feature type="domain" description="OST48 N-terminal" evidence="3">
    <location>
        <begin position="273"/>
        <end position="452"/>
    </location>
</feature>
<dbReference type="AlphaFoldDB" id="A0A7J6L377"/>
<evidence type="ECO:0000313" key="5">
    <source>
        <dbReference type="Proteomes" id="UP000570595"/>
    </source>
</evidence>
<evidence type="ECO:0000256" key="1">
    <source>
        <dbReference type="RuleBase" id="RU361142"/>
    </source>
</evidence>
<dbReference type="EMBL" id="JABAHT010000577">
    <property type="protein sequence ID" value="KAF4653930.1"/>
    <property type="molecule type" value="Genomic_DNA"/>
</dbReference>
<proteinExistence type="inferred from homology"/>
<dbReference type="UniPathway" id="UPA00378"/>
<dbReference type="OrthoDB" id="29105at2759"/>
<comment type="subcellular location">
    <subcellularLocation>
        <location evidence="1">Endoplasmic reticulum membrane</location>
        <topology evidence="1">Single-pass type I membrane protein</topology>
    </subcellularLocation>
</comment>
<comment type="pathway">
    <text evidence="1">Protein modification; protein glycosylation.</text>
</comment>
<comment type="subunit">
    <text evidence="1">Component of the oligosaccharyltransferase (OST) complex.</text>
</comment>
<protein>
    <recommendedName>
        <fullName evidence="1">Dolichyl-diphosphooligosaccharide--protein glycosyltransferase 48 kDa subunit</fullName>
        <shortName evidence="1">Oligosaccharyl transferase 48 kDa subunit</shortName>
    </recommendedName>
</protein>
<evidence type="ECO:0000256" key="2">
    <source>
        <dbReference type="SAM" id="MobiDB-lite"/>
    </source>
</evidence>
<evidence type="ECO:0000259" key="3">
    <source>
        <dbReference type="Pfam" id="PF03345"/>
    </source>
</evidence>
<reference evidence="4 5" key="1">
    <citation type="submission" date="2020-04" db="EMBL/GenBank/DDBJ databases">
        <title>Perkinsus olseni comparative genomics.</title>
        <authorList>
            <person name="Bogema D.R."/>
        </authorList>
    </citation>
    <scope>NUCLEOTIDE SEQUENCE [LARGE SCALE GENOMIC DNA]</scope>
    <source>
        <strain evidence="4">ATCC PRA-179</strain>
    </source>
</reference>
<accession>A0A7J6L377</accession>
<comment type="similarity">
    <text evidence="1">Belongs to the DDOST 48 kDa subunit family.</text>
</comment>
<name>A0A7J6L377_PEROL</name>
<organism evidence="4 5">
    <name type="scientific">Perkinsus olseni</name>
    <name type="common">Perkinsus atlanticus</name>
    <dbReference type="NCBI Taxonomy" id="32597"/>
    <lineage>
        <taxon>Eukaryota</taxon>
        <taxon>Sar</taxon>
        <taxon>Alveolata</taxon>
        <taxon>Perkinsozoa</taxon>
        <taxon>Perkinsea</taxon>
        <taxon>Perkinsida</taxon>
        <taxon>Perkinsidae</taxon>
        <taxon>Perkinsus</taxon>
    </lineage>
</organism>
<dbReference type="InterPro" id="IPR055457">
    <property type="entry name" value="OST48_N"/>
</dbReference>
<dbReference type="Pfam" id="PF03345">
    <property type="entry name" value="OST48_N"/>
    <property type="match status" value="1"/>
</dbReference>
<dbReference type="PANTHER" id="PTHR10830">
    <property type="entry name" value="DOLICHYL-DIPHOSPHOOLIGOSACCHARIDE--PROTEIN GLYCOSYLTRANSFERASE 48 KDA SUBUNIT"/>
    <property type="match status" value="1"/>
</dbReference>
<dbReference type="GO" id="GO:0008250">
    <property type="term" value="C:oligosaccharyltransferase complex"/>
    <property type="evidence" value="ECO:0007669"/>
    <property type="project" value="TreeGrafter"/>
</dbReference>
<evidence type="ECO:0000313" key="4">
    <source>
        <dbReference type="EMBL" id="KAF4653930.1"/>
    </source>
</evidence>
<gene>
    <name evidence="4" type="ORF">FOZ61_008590</name>
</gene>
<dbReference type="PANTHER" id="PTHR10830:SF0">
    <property type="entry name" value="DOLICHYL-DIPHOSPHOOLIGOSACCHARIDE--PROTEIN GLYCOSYLTRANSFERASE 48 KDA SUBUNIT"/>
    <property type="match status" value="1"/>
</dbReference>
<feature type="non-terminal residue" evidence="4">
    <location>
        <position position="1"/>
    </location>
</feature>
<dbReference type="Proteomes" id="UP000570595">
    <property type="component" value="Unassembled WGS sequence"/>
</dbReference>
<comment type="caution">
    <text evidence="4">The sequence shown here is derived from an EMBL/GenBank/DDBJ whole genome shotgun (WGS) entry which is preliminary data.</text>
</comment>
<dbReference type="InterPro" id="IPR005013">
    <property type="entry name" value="DDOST_48_kDa_subunit"/>
</dbReference>
<dbReference type="GO" id="GO:0018279">
    <property type="term" value="P:protein N-linked glycosylation via asparagine"/>
    <property type="evidence" value="ECO:0007669"/>
    <property type="project" value="UniProtKB-UniRule"/>
</dbReference>
<keyword evidence="1" id="KW-0256">Endoplasmic reticulum</keyword>
<feature type="region of interest" description="Disordered" evidence="2">
    <location>
        <begin position="16"/>
        <end position="36"/>
    </location>
</feature>
<sequence length="484" mass="53785">MVAAAAPLHSQHLASLSSSFNNGEPPSCEGKHTRVGNNRYHRLHQSKCGPRQQVQRAFELYKRSREAYIDYKIPLPRIDEEKSTSASTIPVTAAGGSSLSWVSLCDDDDDDDTIYPRQDSRLFRDHHHHHVGSVDIQHPVEGQRSATSQSECYTDATHATTSTHKTFESGRFSCQLGYRLAAAMRPTTSIATLLVIAAASLVYSTAQATDQQQQQPRLKTLVIVDEDREDQDKRIYSQLYADLESESIQTGENDMCIMIIIREAAGAGKPHRGISMFDLVDFVDKGNKSIVINVGRDTNGNGLRKLVNEFGFDIYEQDSAIVDHFHFEGDDHSNVWTRNFNAPRATHFNPTAAGKDKVLFGRGVGHSIAPTNDRAFSVIKSSRSAYSEDAKGHVMNKVAGDNLSGLNLVSALQARNGARVLLVGSKDMCADKIFAKEGYDNRNVCKSMYTWAFNQRRVIRAVSMRHHKVGETEAPYMYTEGDDI</sequence>